<dbReference type="SUPFAM" id="SSF53092">
    <property type="entry name" value="Creatinase/prolidase N-terminal domain"/>
    <property type="match status" value="1"/>
</dbReference>
<dbReference type="InterPro" id="IPR006311">
    <property type="entry name" value="TAT_signal"/>
</dbReference>
<keyword evidence="3" id="KW-0031">Aminopeptidase</keyword>
<dbReference type="PANTHER" id="PTHR46112:SF2">
    <property type="entry name" value="XAA-PRO AMINOPEPTIDASE P-RELATED"/>
    <property type="match status" value="1"/>
</dbReference>
<feature type="domain" description="Peptidase M24" evidence="1">
    <location>
        <begin position="313"/>
        <end position="469"/>
    </location>
</feature>
<dbReference type="GO" id="GO:0004177">
    <property type="term" value="F:aminopeptidase activity"/>
    <property type="evidence" value="ECO:0007669"/>
    <property type="project" value="UniProtKB-KW"/>
</dbReference>
<dbReference type="SUPFAM" id="SSF55920">
    <property type="entry name" value="Creatinase/aminopeptidase"/>
    <property type="match status" value="1"/>
</dbReference>
<dbReference type="Pfam" id="PF01321">
    <property type="entry name" value="Creatinase_N"/>
    <property type="match status" value="1"/>
</dbReference>
<dbReference type="RefSeq" id="WP_079647298.1">
    <property type="nucleotide sequence ID" value="NZ_FUYM01000002.1"/>
</dbReference>
<evidence type="ECO:0000313" key="4">
    <source>
        <dbReference type="Proteomes" id="UP000189818"/>
    </source>
</evidence>
<evidence type="ECO:0000313" key="3">
    <source>
        <dbReference type="EMBL" id="SKB43391.1"/>
    </source>
</evidence>
<dbReference type="PANTHER" id="PTHR46112">
    <property type="entry name" value="AMINOPEPTIDASE"/>
    <property type="match status" value="1"/>
</dbReference>
<dbReference type="Pfam" id="PF00557">
    <property type="entry name" value="Peptidase_M24"/>
    <property type="match status" value="1"/>
</dbReference>
<gene>
    <name evidence="3" type="ORF">SAMN06295920_102575</name>
</gene>
<dbReference type="CDD" id="cd01066">
    <property type="entry name" value="APP_MetAP"/>
    <property type="match status" value="1"/>
</dbReference>
<evidence type="ECO:0000259" key="2">
    <source>
        <dbReference type="Pfam" id="PF01321"/>
    </source>
</evidence>
<dbReference type="OrthoDB" id="9806388at2"/>
<evidence type="ECO:0000259" key="1">
    <source>
        <dbReference type="Pfam" id="PF00557"/>
    </source>
</evidence>
<keyword evidence="4" id="KW-1185">Reference proteome</keyword>
<organism evidence="3 4">
    <name type="scientific">Rhizorhabdus histidinilytica</name>
    <dbReference type="NCBI Taxonomy" id="439228"/>
    <lineage>
        <taxon>Bacteria</taxon>
        <taxon>Pseudomonadati</taxon>
        <taxon>Pseudomonadota</taxon>
        <taxon>Alphaproteobacteria</taxon>
        <taxon>Sphingomonadales</taxon>
        <taxon>Sphingomonadaceae</taxon>
        <taxon>Rhizorhabdus</taxon>
    </lineage>
</organism>
<dbReference type="AlphaFoldDB" id="A0A1T5B7Z6"/>
<keyword evidence="3" id="KW-0645">Protease</keyword>
<dbReference type="InterPro" id="IPR036005">
    <property type="entry name" value="Creatinase/aminopeptidase-like"/>
</dbReference>
<name>A0A1T5B7Z6_9SPHN</name>
<reference evidence="4" key="1">
    <citation type="submission" date="2017-02" db="EMBL/GenBank/DDBJ databases">
        <authorList>
            <person name="Varghese N."/>
            <person name="Submissions S."/>
        </authorList>
    </citation>
    <scope>NUCLEOTIDE SEQUENCE [LARGE SCALE GENOMIC DNA]</scope>
    <source>
        <strain evidence="4">UM2</strain>
    </source>
</reference>
<dbReference type="Gene3D" id="3.40.350.10">
    <property type="entry name" value="Creatinase/prolidase N-terminal domain"/>
    <property type="match status" value="1"/>
</dbReference>
<dbReference type="InterPro" id="IPR050659">
    <property type="entry name" value="Peptidase_M24B"/>
</dbReference>
<proteinExistence type="predicted"/>
<keyword evidence="3" id="KW-0378">Hydrolase</keyword>
<dbReference type="InterPro" id="IPR000587">
    <property type="entry name" value="Creatinase_N"/>
</dbReference>
<dbReference type="PROSITE" id="PS51318">
    <property type="entry name" value="TAT"/>
    <property type="match status" value="1"/>
</dbReference>
<protein>
    <submittedName>
        <fullName evidence="3">Xaa-Pro aminopeptidase</fullName>
    </submittedName>
</protein>
<accession>A0A1T5B7Z6</accession>
<dbReference type="EMBL" id="FUYM01000002">
    <property type="protein sequence ID" value="SKB43391.1"/>
    <property type="molecule type" value="Genomic_DNA"/>
</dbReference>
<dbReference type="InterPro" id="IPR000994">
    <property type="entry name" value="Pept_M24"/>
</dbReference>
<dbReference type="InterPro" id="IPR029149">
    <property type="entry name" value="Creatin/AminoP/Spt16_N"/>
</dbReference>
<dbReference type="STRING" id="439228.SAMN06295920_102575"/>
<sequence length="491" mass="54643">MNSLEKSRRDIMKMTALGAIAGGLVSRTDKVAAMQGAAAPGRTITAALKAMPKNSEALLLPARYGGVDQPPKPATTDMLPLSWHKSRMKALFAKAAERGVQSLLLRSPENVTYYTGYSYSNTERPQATFINKDDGAPWYFHPMVDDQLVRSGWFDGGQRVFFDFPHAAGGFPNQGKVVTSPGIDLMSFMLEGIRDRGVQGTKIGLDGELYPSEMAKFRKILPKVEIVDIGDLILEMRMVKTPEELALWSRAYSYHDRVQAFARDYLLTYGTDITDLELKMASELWLRDTLYSELDLAGGAPNHGVGSIGEVEVRSGPVNAYPHPNQPYYSQVLRDAPLQVVSYIMVGLCGGENYRMYQIADQSGRFDPHGTRLWEVSQHCCDIQRDMQKAGAVCGDIAYAIHKYQVDNGMKDYIYTRAAHGQTTEGHMPPFIALGDRTVLPKNSVMSEEPGLYDPVNKVGYNWSDSIVTGEASGYRMSRTPYSKEWLFVRL</sequence>
<feature type="domain" description="Creatinase N-terminal" evidence="2">
    <location>
        <begin position="87"/>
        <end position="239"/>
    </location>
</feature>
<dbReference type="Proteomes" id="UP000189818">
    <property type="component" value="Unassembled WGS sequence"/>
</dbReference>
<dbReference type="Gene3D" id="3.90.230.10">
    <property type="entry name" value="Creatinase/methionine aminopeptidase superfamily"/>
    <property type="match status" value="1"/>
</dbReference>